<dbReference type="EMBL" id="CP071517">
    <property type="protein sequence ID" value="QSX74746.1"/>
    <property type="molecule type" value="Genomic_DNA"/>
</dbReference>
<sequence>MTLTRIGVTAFLYSTALTAAAADACLAQALPPLDAGALKGQIVVSTLAPGGARDTRVLAAPSATPLKGDEGFRIASVTKTYVAATALRLHEAGKLDLQSTIDQYLPAQWIDLLKRDGYNPGEMTVRQLLSHTSGLADHAQAPQFIAAVKANPATKWTPAEDVAHLVEWTQPVGKPGEKYSYSDTGYILLGTIIERVSGQPLPKAVRTQLALSGRGLPDTWWERAEPARGRTRAHQFFEGDDTYDWDPSMDLFGGGGIVATPADMATFFDALLAGRVFRNGATLALMQSPVGLPADSPYRLGLLTYSFDGVAATGHSGFWGTLVVREPVSGRTIAGAVTRREEFDQLKALVGRYVGAANAAARAGGKGECGVPPRPE</sequence>
<dbReference type="SUPFAM" id="SSF56601">
    <property type="entry name" value="beta-lactamase/transpeptidase-like"/>
    <property type="match status" value="1"/>
</dbReference>
<evidence type="ECO:0000259" key="2">
    <source>
        <dbReference type="Pfam" id="PF00144"/>
    </source>
</evidence>
<dbReference type="InterPro" id="IPR012338">
    <property type="entry name" value="Beta-lactam/transpept-like"/>
</dbReference>
<evidence type="ECO:0000256" key="1">
    <source>
        <dbReference type="SAM" id="SignalP"/>
    </source>
</evidence>
<gene>
    <name evidence="3" type="ORF">HIV01_016520</name>
</gene>
<evidence type="ECO:0000313" key="4">
    <source>
        <dbReference type="Proteomes" id="UP000663400"/>
    </source>
</evidence>
<dbReference type="InterPro" id="IPR050491">
    <property type="entry name" value="AmpC-like"/>
</dbReference>
<name>A0ABX7RBG5_9GAMM</name>
<dbReference type="PANTHER" id="PTHR46825:SF7">
    <property type="entry name" value="D-ALANYL-D-ALANINE CARBOXYPEPTIDASE"/>
    <property type="match status" value="1"/>
</dbReference>
<dbReference type="Proteomes" id="UP000663400">
    <property type="component" value="Chromosome"/>
</dbReference>
<feature type="signal peptide" evidence="1">
    <location>
        <begin position="1"/>
        <end position="21"/>
    </location>
</feature>
<organism evidence="3 4">
    <name type="scientific">Lysobacter arenosi</name>
    <dbReference type="NCBI Taxonomy" id="2795387"/>
    <lineage>
        <taxon>Bacteria</taxon>
        <taxon>Pseudomonadati</taxon>
        <taxon>Pseudomonadota</taxon>
        <taxon>Gammaproteobacteria</taxon>
        <taxon>Lysobacterales</taxon>
        <taxon>Lysobacteraceae</taxon>
        <taxon>Lysobacter</taxon>
    </lineage>
</organism>
<dbReference type="PANTHER" id="PTHR46825">
    <property type="entry name" value="D-ALANYL-D-ALANINE-CARBOXYPEPTIDASE/ENDOPEPTIDASE AMPH"/>
    <property type="match status" value="1"/>
</dbReference>
<evidence type="ECO:0000313" key="3">
    <source>
        <dbReference type="EMBL" id="QSX74746.1"/>
    </source>
</evidence>
<keyword evidence="1" id="KW-0732">Signal</keyword>
<dbReference type="InterPro" id="IPR001466">
    <property type="entry name" value="Beta-lactam-related"/>
</dbReference>
<feature type="chain" id="PRO_5045187158" evidence="1">
    <location>
        <begin position="22"/>
        <end position="376"/>
    </location>
</feature>
<proteinExistence type="predicted"/>
<feature type="domain" description="Beta-lactamase-related" evidence="2">
    <location>
        <begin position="61"/>
        <end position="342"/>
    </location>
</feature>
<protein>
    <submittedName>
        <fullName evidence="3">Beta-lactamase family protein</fullName>
    </submittedName>
</protein>
<dbReference type="Pfam" id="PF00144">
    <property type="entry name" value="Beta-lactamase"/>
    <property type="match status" value="1"/>
</dbReference>
<accession>A0ABX7RBG5</accession>
<keyword evidence="4" id="KW-1185">Reference proteome</keyword>
<dbReference type="Gene3D" id="3.40.710.10">
    <property type="entry name" value="DD-peptidase/beta-lactamase superfamily"/>
    <property type="match status" value="1"/>
</dbReference>
<reference evidence="3 4" key="1">
    <citation type="submission" date="2021-02" db="EMBL/GenBank/DDBJ databases">
        <title>Lysobacter arenosi sp. nov., isolated from soil of gangwondo yeongwol, south Korea.</title>
        <authorList>
            <person name="Kim K.R."/>
            <person name="Kim K.H."/>
            <person name="Jeon C.O."/>
        </authorList>
    </citation>
    <scope>NUCLEOTIDE SEQUENCE [LARGE SCALE GENOMIC DNA]</scope>
    <source>
        <strain evidence="3 4">R7</strain>
    </source>
</reference>
<dbReference type="RefSeq" id="WP_207527015.1">
    <property type="nucleotide sequence ID" value="NZ_CP071517.1"/>
</dbReference>